<name>A0A6G9GSN5_9ACTN</name>
<sequence length="307" mass="32500">MDILIAGSGAVGGYVGHLLQGARRDVTFLARPASAQRLRNEGLKVRTADGTLHQESVAVLEGSTEEPYDLVILAPRASALPSVVRTLVDNGAVGAETRLLPLLNGMAHLDVLERTFGSRRVLGGAIRLAATQHPDGTVQVLAPGAGLEIGPLRYGDGVDRFADELRVPGLDVEVRADIVTAMWLKWVFIVGTAVVTIIGDGRIDEIAATPTGPELARAVLGEVRGITATEDVVLPERALQALGSALSDPSSRFAPSLYRDLVAGRPAEIDILDDLALRAENHNVPAPLLNAARVRLQVANNRVTPRT</sequence>
<dbReference type="SUPFAM" id="SSF51735">
    <property type="entry name" value="NAD(P)-binding Rossmann-fold domains"/>
    <property type="match status" value="1"/>
</dbReference>
<dbReference type="RefSeq" id="WP_167022922.1">
    <property type="nucleotide sequence ID" value="NZ_CP050177.1"/>
</dbReference>
<gene>
    <name evidence="7" type="ORF">HA039_02185</name>
</gene>
<evidence type="ECO:0000259" key="6">
    <source>
        <dbReference type="Pfam" id="PF08546"/>
    </source>
</evidence>
<dbReference type="KEGG" id="slia:HA039_02185"/>
<proteinExistence type="inferred from homology"/>
<evidence type="ECO:0000313" key="8">
    <source>
        <dbReference type="Proteomes" id="UP000501179"/>
    </source>
</evidence>
<dbReference type="Proteomes" id="UP000501179">
    <property type="component" value="Chromosome"/>
</dbReference>
<dbReference type="InterPro" id="IPR013332">
    <property type="entry name" value="KPR_N"/>
</dbReference>
<reference evidence="7 8" key="1">
    <citation type="submission" date="2020-03" db="EMBL/GenBank/DDBJ databases">
        <title>A novel species.</title>
        <authorList>
            <person name="Gao J."/>
        </authorList>
    </citation>
    <scope>NUCLEOTIDE SEQUENCE [LARGE SCALE GENOMIC DNA]</scope>
    <source>
        <strain evidence="7 8">QMT-12</strain>
    </source>
</reference>
<dbReference type="PANTHER" id="PTHR21708">
    <property type="entry name" value="PROBABLE 2-DEHYDROPANTOATE 2-REDUCTASE"/>
    <property type="match status" value="1"/>
</dbReference>
<comment type="function">
    <text evidence="4">Catalyzes the NADPH-dependent reduction of ketopantoate into pantoic acid.</text>
</comment>
<dbReference type="InterPro" id="IPR003710">
    <property type="entry name" value="ApbA"/>
</dbReference>
<keyword evidence="3 4" id="KW-0560">Oxidoreductase</keyword>
<dbReference type="Gene3D" id="1.10.1040.10">
    <property type="entry name" value="N-(1-d-carboxylethyl)-l-norvaline Dehydrogenase, domain 2"/>
    <property type="match status" value="1"/>
</dbReference>
<evidence type="ECO:0000256" key="1">
    <source>
        <dbReference type="ARBA" id="ARBA00007870"/>
    </source>
</evidence>
<dbReference type="GO" id="GO:0015940">
    <property type="term" value="P:pantothenate biosynthetic process"/>
    <property type="evidence" value="ECO:0007669"/>
    <property type="project" value="UniProtKB-UniPathway"/>
</dbReference>
<keyword evidence="4" id="KW-0566">Pantothenate biosynthesis</keyword>
<comment type="catalytic activity">
    <reaction evidence="4">
        <text>(R)-pantoate + NADP(+) = 2-dehydropantoate + NADPH + H(+)</text>
        <dbReference type="Rhea" id="RHEA:16233"/>
        <dbReference type="ChEBI" id="CHEBI:11561"/>
        <dbReference type="ChEBI" id="CHEBI:15378"/>
        <dbReference type="ChEBI" id="CHEBI:15980"/>
        <dbReference type="ChEBI" id="CHEBI:57783"/>
        <dbReference type="ChEBI" id="CHEBI:58349"/>
        <dbReference type="EC" id="1.1.1.169"/>
    </reaction>
</comment>
<evidence type="ECO:0000256" key="4">
    <source>
        <dbReference type="RuleBase" id="RU362068"/>
    </source>
</evidence>
<dbReference type="InterPro" id="IPR008927">
    <property type="entry name" value="6-PGluconate_DH-like_C_sf"/>
</dbReference>
<organism evidence="7 8">
    <name type="scientific">Streptomyces liangshanensis</name>
    <dbReference type="NCBI Taxonomy" id="2717324"/>
    <lineage>
        <taxon>Bacteria</taxon>
        <taxon>Bacillati</taxon>
        <taxon>Actinomycetota</taxon>
        <taxon>Actinomycetes</taxon>
        <taxon>Kitasatosporales</taxon>
        <taxon>Streptomycetaceae</taxon>
        <taxon>Streptomyces</taxon>
    </lineage>
</organism>
<evidence type="ECO:0000313" key="7">
    <source>
        <dbReference type="EMBL" id="QIQ01262.1"/>
    </source>
</evidence>
<dbReference type="InterPro" id="IPR051402">
    <property type="entry name" value="KPR-Related"/>
</dbReference>
<evidence type="ECO:0000256" key="3">
    <source>
        <dbReference type="ARBA" id="ARBA00023002"/>
    </source>
</evidence>
<comment type="pathway">
    <text evidence="4">Cofactor biosynthesis; (R)-pantothenate biosynthesis; (R)-pantoate from 3-methyl-2-oxobutanoate: step 2/2.</text>
</comment>
<dbReference type="InterPro" id="IPR013752">
    <property type="entry name" value="KPA_reductase"/>
</dbReference>
<dbReference type="PANTHER" id="PTHR21708:SF26">
    <property type="entry name" value="2-DEHYDROPANTOATE 2-REDUCTASE"/>
    <property type="match status" value="1"/>
</dbReference>
<protein>
    <recommendedName>
        <fullName evidence="4">2-dehydropantoate 2-reductase</fullName>
        <ecNumber evidence="4">1.1.1.169</ecNumber>
    </recommendedName>
    <alternativeName>
        <fullName evidence="4">Ketopantoate reductase</fullName>
    </alternativeName>
</protein>
<dbReference type="GO" id="GO:0005737">
    <property type="term" value="C:cytoplasm"/>
    <property type="evidence" value="ECO:0007669"/>
    <property type="project" value="TreeGrafter"/>
</dbReference>
<dbReference type="UniPathway" id="UPA00028">
    <property type="reaction ID" value="UER00004"/>
</dbReference>
<comment type="similarity">
    <text evidence="1 4">Belongs to the ketopantoate reductase family.</text>
</comment>
<evidence type="ECO:0000259" key="5">
    <source>
        <dbReference type="Pfam" id="PF02558"/>
    </source>
</evidence>
<evidence type="ECO:0000256" key="2">
    <source>
        <dbReference type="ARBA" id="ARBA00022857"/>
    </source>
</evidence>
<feature type="domain" description="Ketopantoate reductase C-terminal" evidence="6">
    <location>
        <begin position="177"/>
        <end position="291"/>
    </location>
</feature>
<dbReference type="GO" id="GO:0008677">
    <property type="term" value="F:2-dehydropantoate 2-reductase activity"/>
    <property type="evidence" value="ECO:0007669"/>
    <property type="project" value="UniProtKB-EC"/>
</dbReference>
<dbReference type="Pfam" id="PF08546">
    <property type="entry name" value="ApbA_C"/>
    <property type="match status" value="1"/>
</dbReference>
<dbReference type="EC" id="1.1.1.169" evidence="4"/>
<accession>A0A6G9GSN5</accession>
<keyword evidence="8" id="KW-1185">Reference proteome</keyword>
<dbReference type="NCBIfam" id="TIGR00745">
    <property type="entry name" value="apbA_panE"/>
    <property type="match status" value="1"/>
</dbReference>
<dbReference type="InterPro" id="IPR036291">
    <property type="entry name" value="NAD(P)-bd_dom_sf"/>
</dbReference>
<dbReference type="Pfam" id="PF02558">
    <property type="entry name" value="ApbA"/>
    <property type="match status" value="1"/>
</dbReference>
<dbReference type="InterPro" id="IPR013328">
    <property type="entry name" value="6PGD_dom2"/>
</dbReference>
<keyword evidence="2 4" id="KW-0521">NADP</keyword>
<dbReference type="EMBL" id="CP050177">
    <property type="protein sequence ID" value="QIQ01262.1"/>
    <property type="molecule type" value="Genomic_DNA"/>
</dbReference>
<dbReference type="AlphaFoldDB" id="A0A6G9GSN5"/>
<feature type="domain" description="Ketopantoate reductase N-terminal" evidence="5">
    <location>
        <begin position="3"/>
        <end position="151"/>
    </location>
</feature>
<dbReference type="Gene3D" id="3.40.50.720">
    <property type="entry name" value="NAD(P)-binding Rossmann-like Domain"/>
    <property type="match status" value="1"/>
</dbReference>
<dbReference type="SUPFAM" id="SSF48179">
    <property type="entry name" value="6-phosphogluconate dehydrogenase C-terminal domain-like"/>
    <property type="match status" value="1"/>
</dbReference>